<dbReference type="Gramene" id="OPUNC07G25070.2">
    <property type="protein sequence ID" value="OPUNC07G25070.2"/>
    <property type="gene ID" value="OPUNC07G25070"/>
</dbReference>
<dbReference type="Gene3D" id="2.80.10.50">
    <property type="match status" value="4"/>
</dbReference>
<evidence type="ECO:0000256" key="1">
    <source>
        <dbReference type="SAM" id="MobiDB-lite"/>
    </source>
</evidence>
<dbReference type="InterPro" id="IPR035992">
    <property type="entry name" value="Ricin_B-like_lectins"/>
</dbReference>
<dbReference type="PANTHER" id="PTHR31257">
    <property type="entry name" value="RICIN B-LIKE LECTIN EULS3"/>
    <property type="match status" value="1"/>
</dbReference>
<reference evidence="2" key="2">
    <citation type="submission" date="2018-05" db="EMBL/GenBank/DDBJ databases">
        <title>OpunRS2 (Oryza punctata Reference Sequence Version 2).</title>
        <authorList>
            <person name="Zhang J."/>
            <person name="Kudrna D."/>
            <person name="Lee S."/>
            <person name="Talag J."/>
            <person name="Welchert J."/>
            <person name="Wing R.A."/>
        </authorList>
    </citation>
    <scope>NUCLEOTIDE SEQUENCE [LARGE SCALE GENOMIC DNA]</scope>
</reference>
<dbReference type="EnsemblPlants" id="OPUNC07G25070.2">
    <property type="protein sequence ID" value="OPUNC07G25070.2"/>
    <property type="gene ID" value="OPUNC07G25070"/>
</dbReference>
<accession>A0A0E0LPW7</accession>
<dbReference type="STRING" id="4537.A0A0E0LPW7"/>
<name>A0A0E0LPW7_ORYPU</name>
<dbReference type="CDD" id="cd23431">
    <property type="entry name" value="beta-trefoil_Ricin_AtEULS3-like"/>
    <property type="match status" value="4"/>
</dbReference>
<protein>
    <recommendedName>
        <fullName evidence="4">PH domain-containing protein</fullName>
    </recommendedName>
</protein>
<dbReference type="Proteomes" id="UP000026962">
    <property type="component" value="Chromosome 7"/>
</dbReference>
<dbReference type="InterPro" id="IPR040249">
    <property type="entry name" value="Ricin_B-like_lectin_EULS3-like"/>
</dbReference>
<feature type="region of interest" description="Disordered" evidence="1">
    <location>
        <begin position="167"/>
        <end position="231"/>
    </location>
</feature>
<dbReference type="PANTHER" id="PTHR31257:SF21">
    <property type="entry name" value="OS07G0683600 PROTEIN"/>
    <property type="match status" value="1"/>
</dbReference>
<proteinExistence type="predicted"/>
<sequence length="832" mass="92274">MFSHAQQQPPPPATAPQHEPTFKIFCRADEGYCLTVRHDAVHWYKDMRHSTRVKDEEGHPAFALVNRATGLAIKHSLGQSHPVKLVPYNPEYQDESVLWTESKDVGKGFRCIRMVNNIYLNFDAFHGDKSHGGVHDGTTVVLWEWCKGDNQSWKILPWGPEAYAPPPPPPAYGAGGSHDAYPPPPNREPGHGYHPAPGGGPEFYPPPPPSYEPGYGYRPPTGGPPGDYGAGYGNRLPRALASEPTVRILCRADEAYSLTVRNGTVCLAPTNPRDDFQHWVKDMRHSMSIKDEEGYPAFALVNKATGEAIKHSLGQSHPVGLVPYNPEYQDESVLWTESKDVGHGFRCVRMVNNIYLNFDAFHGDKDHGGVHDGTTVVLWEWCKGDNQRWKILPWCLAVTRDQMIPLFGDDLATPHGVGVGAAALEVAAVLRWRLLASMAGDSGSGDGGRLAAAVTEEAAVTRRQRFFVASLLEDVVLASPCCRAISSMFGFGHHHNQAPAAPSDPNQIFKIFCRANENYCLTVRDGAVVLAPVNPKDEHQHWFKDMRFSTKVKDGEGMPAFALVNKATGLAVKHSLGQSHPVKLVPFNQEYEDASVLWTESKDVGKGFRCIRMVNNTRLNFDAFHGDKDHGGVRDGTAVVLWEWCKGDNQSWKILPWGPEAHTSAPGAGTACTIGGVPVHTVRVFSAAGEDYCLTVRNGTACLAPKNPRDDYQHWIKDMRHSNKIRDEEGYPAFALVNKVTGEAIKHSTGQGHPVKLVPYNPEYQDESVLWTESKDVGKGFRCIRMVNNIYLNFDAFHGDKDHGGIHDGTEIVLWKWCEGDNQRWKILPWYS</sequence>
<dbReference type="AlphaFoldDB" id="A0A0E0LPW7"/>
<evidence type="ECO:0000313" key="3">
    <source>
        <dbReference type="Proteomes" id="UP000026962"/>
    </source>
</evidence>
<dbReference type="eggNOG" id="ENOG502QTCR">
    <property type="taxonomic scope" value="Eukaryota"/>
</dbReference>
<organism evidence="2">
    <name type="scientific">Oryza punctata</name>
    <name type="common">Red rice</name>
    <dbReference type="NCBI Taxonomy" id="4537"/>
    <lineage>
        <taxon>Eukaryota</taxon>
        <taxon>Viridiplantae</taxon>
        <taxon>Streptophyta</taxon>
        <taxon>Embryophyta</taxon>
        <taxon>Tracheophyta</taxon>
        <taxon>Spermatophyta</taxon>
        <taxon>Magnoliopsida</taxon>
        <taxon>Liliopsida</taxon>
        <taxon>Poales</taxon>
        <taxon>Poaceae</taxon>
        <taxon>BOP clade</taxon>
        <taxon>Oryzoideae</taxon>
        <taxon>Oryzeae</taxon>
        <taxon>Oryzinae</taxon>
        <taxon>Oryza</taxon>
    </lineage>
</organism>
<reference evidence="2" key="1">
    <citation type="submission" date="2015-04" db="UniProtKB">
        <authorList>
            <consortium name="EnsemblPlants"/>
        </authorList>
    </citation>
    <scope>IDENTIFICATION</scope>
</reference>
<dbReference type="SUPFAM" id="SSF50370">
    <property type="entry name" value="Ricin B-like lectins"/>
    <property type="match status" value="4"/>
</dbReference>
<evidence type="ECO:0000313" key="2">
    <source>
        <dbReference type="EnsemblPlants" id="OPUNC07G25070.2"/>
    </source>
</evidence>
<keyword evidence="3" id="KW-1185">Reference proteome</keyword>
<evidence type="ECO:0008006" key="4">
    <source>
        <dbReference type="Google" id="ProtNLM"/>
    </source>
</evidence>